<feature type="signal peptide" evidence="2">
    <location>
        <begin position="1"/>
        <end position="23"/>
    </location>
</feature>
<evidence type="ECO:0000313" key="3">
    <source>
        <dbReference type="EMBL" id="MBB4929744.1"/>
    </source>
</evidence>
<feature type="region of interest" description="Disordered" evidence="1">
    <location>
        <begin position="97"/>
        <end position="182"/>
    </location>
</feature>
<keyword evidence="2" id="KW-0732">Signal</keyword>
<name>A0A7W7W1G5_9ACTN</name>
<feature type="chain" id="PRO_5039102823" description="Secreted protein" evidence="2">
    <location>
        <begin position="24"/>
        <end position="215"/>
    </location>
</feature>
<evidence type="ECO:0008006" key="5">
    <source>
        <dbReference type="Google" id="ProtNLM"/>
    </source>
</evidence>
<sequence>MARRRLRLAVVSTSALVPAIARPAAQKSTPPPSMKRSPAAAGPPAIAAQYRTAAQPRSPAVAAASAPSSHRRATGEGDVSAPETPWQYGFSVISMLSGSSGSKSTSTRQPSTGTRPSNPLVNRMVCSRPSGSAKRSQNGWSKRPLSGGTMGSTDATVAPVRTPCSSRRCRRRRSRIPSTVKSTMKNPKMTAINVTMSTAVVGMALPAFGRNCAAG</sequence>
<comment type="caution">
    <text evidence="3">The sequence shown here is derived from an EMBL/GenBank/DDBJ whole genome shotgun (WGS) entry which is preliminary data.</text>
</comment>
<dbReference type="AlphaFoldDB" id="A0A7W7W1G5"/>
<organism evidence="3 4">
    <name type="scientific">Lipingzhangella halophila</name>
    <dbReference type="NCBI Taxonomy" id="1783352"/>
    <lineage>
        <taxon>Bacteria</taxon>
        <taxon>Bacillati</taxon>
        <taxon>Actinomycetota</taxon>
        <taxon>Actinomycetes</taxon>
        <taxon>Streptosporangiales</taxon>
        <taxon>Nocardiopsidaceae</taxon>
        <taxon>Lipingzhangella</taxon>
    </lineage>
</organism>
<reference evidence="3 4" key="1">
    <citation type="submission" date="2020-08" db="EMBL/GenBank/DDBJ databases">
        <title>Sequencing the genomes of 1000 actinobacteria strains.</title>
        <authorList>
            <person name="Klenk H.-P."/>
        </authorList>
    </citation>
    <scope>NUCLEOTIDE SEQUENCE [LARGE SCALE GENOMIC DNA]</scope>
    <source>
        <strain evidence="3 4">DSM 102030</strain>
    </source>
</reference>
<feature type="region of interest" description="Disordered" evidence="1">
    <location>
        <begin position="22"/>
        <end position="84"/>
    </location>
</feature>
<accession>A0A7W7W1G5</accession>
<evidence type="ECO:0000313" key="4">
    <source>
        <dbReference type="Proteomes" id="UP000523007"/>
    </source>
</evidence>
<feature type="compositionally biased region" description="Polar residues" evidence="1">
    <location>
        <begin position="129"/>
        <end position="140"/>
    </location>
</feature>
<evidence type="ECO:0000256" key="1">
    <source>
        <dbReference type="SAM" id="MobiDB-lite"/>
    </source>
</evidence>
<feature type="compositionally biased region" description="Low complexity" evidence="1">
    <location>
        <begin position="38"/>
        <end position="68"/>
    </location>
</feature>
<dbReference type="Proteomes" id="UP000523007">
    <property type="component" value="Unassembled WGS sequence"/>
</dbReference>
<proteinExistence type="predicted"/>
<feature type="compositionally biased region" description="Low complexity" evidence="1">
    <location>
        <begin position="97"/>
        <end position="111"/>
    </location>
</feature>
<gene>
    <name evidence="3" type="ORF">F4561_000564</name>
</gene>
<evidence type="ECO:0000256" key="2">
    <source>
        <dbReference type="SAM" id="SignalP"/>
    </source>
</evidence>
<dbReference type="EMBL" id="JACHJT010000001">
    <property type="protein sequence ID" value="MBB4929744.1"/>
    <property type="molecule type" value="Genomic_DNA"/>
</dbReference>
<keyword evidence="4" id="KW-1185">Reference proteome</keyword>
<protein>
    <recommendedName>
        <fullName evidence="5">Secreted protein</fullName>
    </recommendedName>
</protein>